<dbReference type="PANTHER" id="PTHR21445">
    <property type="entry name" value="ENDONUCLEASE IV ENDODEOXYRIBONUCLEASE IV"/>
    <property type="match status" value="1"/>
</dbReference>
<dbReference type="InterPro" id="IPR036237">
    <property type="entry name" value="Xyl_isomerase-like_sf"/>
</dbReference>
<comment type="caution">
    <text evidence="2">The sequence shown here is derived from an EMBL/GenBank/DDBJ whole genome shotgun (WGS) entry which is preliminary data.</text>
</comment>
<dbReference type="InterPro" id="IPR001719">
    <property type="entry name" value="AP_endonuc_2"/>
</dbReference>
<evidence type="ECO:0000259" key="1">
    <source>
        <dbReference type="Pfam" id="PF01261"/>
    </source>
</evidence>
<dbReference type="Proteomes" id="UP000290527">
    <property type="component" value="Unassembled WGS sequence"/>
</dbReference>
<dbReference type="SMART" id="SM00518">
    <property type="entry name" value="AP2Ec"/>
    <property type="match status" value="1"/>
</dbReference>
<proteinExistence type="predicted"/>
<dbReference type="Pfam" id="PF01261">
    <property type="entry name" value="AP_endonuc_2"/>
    <property type="match status" value="1"/>
</dbReference>
<evidence type="ECO:0000313" key="2">
    <source>
        <dbReference type="EMBL" id="GBF36970.1"/>
    </source>
</evidence>
<dbReference type="SUPFAM" id="SSF51658">
    <property type="entry name" value="Xylose isomerase-like"/>
    <property type="match status" value="1"/>
</dbReference>
<keyword evidence="2" id="KW-0378">Hydrolase</keyword>
<accession>A0A401HRZ8</accession>
<dbReference type="EC" id="3.1.21.2" evidence="2"/>
<dbReference type="GO" id="GO:0006284">
    <property type="term" value="P:base-excision repair"/>
    <property type="evidence" value="ECO:0007669"/>
    <property type="project" value="TreeGrafter"/>
</dbReference>
<dbReference type="InterPro" id="IPR013022">
    <property type="entry name" value="Xyl_isomerase-like_TIM-brl"/>
</dbReference>
<dbReference type="PANTHER" id="PTHR21445:SF0">
    <property type="entry name" value="APURINIC-APYRIMIDINIC ENDONUCLEASE"/>
    <property type="match status" value="1"/>
</dbReference>
<name>A0A401HRZ8_9EURY</name>
<sequence>MLNFGTAGIPLNTKPRTTKNAFYLLRKMNLNAMELEFVHGVNIKEKGAKDLVEHSKKIVVSAHAPYYINLNAKEEEKVIRSINHIINTGKIINIFNKYSDANRNIIFHPGYYLKMDKKEVYKIMVKNIEKIINYLKENRINVMLRPETTGKITQFGDLDEILSLSHELGILPCIDFAHIYARSMGKINDYNAFYKILEKVENTLGKKGIYDMHIHISGIDYGKGGEKNHLPLKESNFNYRSLLKALKDYGVRGTVICESPKLEYDALILKREYEELE</sequence>
<dbReference type="EMBL" id="BFAX01000005">
    <property type="protein sequence ID" value="GBF36970.1"/>
    <property type="molecule type" value="Genomic_DNA"/>
</dbReference>
<dbReference type="GO" id="GO:0008270">
    <property type="term" value="F:zinc ion binding"/>
    <property type="evidence" value="ECO:0007669"/>
    <property type="project" value="InterPro"/>
</dbReference>
<organism evidence="2 3">
    <name type="scientific">Methanofervidicoccus abyssi</name>
    <dbReference type="NCBI Taxonomy" id="2082189"/>
    <lineage>
        <taxon>Archaea</taxon>
        <taxon>Methanobacteriati</taxon>
        <taxon>Methanobacteriota</taxon>
        <taxon>Methanomada group</taxon>
        <taxon>Methanococci</taxon>
        <taxon>Methanococcales</taxon>
        <taxon>Methanofervidicoccus</taxon>
    </lineage>
</organism>
<feature type="domain" description="Xylose isomerase-like TIM barrel" evidence="1">
    <location>
        <begin position="23"/>
        <end position="261"/>
    </location>
</feature>
<dbReference type="Gene3D" id="3.20.20.150">
    <property type="entry name" value="Divalent-metal-dependent TIM barrel enzymes"/>
    <property type="match status" value="1"/>
</dbReference>
<reference evidence="2 3" key="1">
    <citation type="journal article" date="2019" name="Int. J. Syst. Evol. Microbiol.">
        <title>Methanofervidicoccus abyssi gen. nov., sp. nov., a hydrogenotrophic methanogen, isolated from a hydrothermal vent chimney in the Mid-Cayman Spreading Center, the Caribbean Sea.</title>
        <authorList>
            <person name="Sakai S."/>
            <person name="Takaki Y."/>
            <person name="Miyazaki M."/>
            <person name="Ogawara M."/>
            <person name="Yanagawa K."/>
            <person name="Miyazaki J."/>
            <person name="Takai K."/>
        </authorList>
    </citation>
    <scope>NUCLEOTIDE SEQUENCE [LARGE SCALE GENOMIC DNA]</scope>
    <source>
        <strain evidence="2 3">HHB</strain>
    </source>
</reference>
<dbReference type="GO" id="GO:0008833">
    <property type="term" value="F:deoxyribonuclease IV (phage-T4-induced) activity"/>
    <property type="evidence" value="ECO:0007669"/>
    <property type="project" value="UniProtKB-EC"/>
</dbReference>
<dbReference type="RefSeq" id="WP_131007801.1">
    <property type="nucleotide sequence ID" value="NZ_BFAX01000005.1"/>
</dbReference>
<gene>
    <name evidence="2" type="ORF">MHHB_P1200</name>
</gene>
<dbReference type="OrthoDB" id="33250at2157"/>
<dbReference type="GO" id="GO:0003677">
    <property type="term" value="F:DNA binding"/>
    <property type="evidence" value="ECO:0007669"/>
    <property type="project" value="InterPro"/>
</dbReference>
<keyword evidence="3" id="KW-1185">Reference proteome</keyword>
<evidence type="ECO:0000313" key="3">
    <source>
        <dbReference type="Proteomes" id="UP000290527"/>
    </source>
</evidence>
<dbReference type="FunFam" id="3.20.20.150:FF:000017">
    <property type="entry name" value="Endonuclease IV related protein"/>
    <property type="match status" value="1"/>
</dbReference>
<dbReference type="GO" id="GO:0008081">
    <property type="term" value="F:phosphoric diester hydrolase activity"/>
    <property type="evidence" value="ECO:0007669"/>
    <property type="project" value="TreeGrafter"/>
</dbReference>
<protein>
    <submittedName>
        <fullName evidence="2">Deoxyribonuclease IV</fullName>
        <ecNumber evidence="2">3.1.21.2</ecNumber>
    </submittedName>
</protein>
<dbReference type="AlphaFoldDB" id="A0A401HRZ8"/>
<dbReference type="GO" id="GO:0003906">
    <property type="term" value="F:DNA-(apurinic or apyrimidinic site) endonuclease activity"/>
    <property type="evidence" value="ECO:0007669"/>
    <property type="project" value="TreeGrafter"/>
</dbReference>